<dbReference type="Proteomes" id="UP000790709">
    <property type="component" value="Unassembled WGS sequence"/>
</dbReference>
<sequence>MGLFGSSHFNPVSDLPDLSGKVILVTGGNAGIGRSTVKHLARHGAKVYMAARNEGKAKEAIAQLQAEGLGPGNGEVLFLQLDLADPRNAKKAAEELMSKEKRLDIVTMTISRTSVVSPFVLTRSLLPLLKQTAAEPNSDVRIVVVSSDGHTTVKGNPHFRDLDDLNDECKDAYIPGFARYCRSKLANVLYARELQKRLASEGVDITVISLHPGTVKTAFAERPPYVRYKRILDILVYPLFFTSPDIGAHSSTFAAGSETVRKDREKYKGVYLTPSCKIQKLSKVAMDDTLAKELYETVERVLDDKRIS</sequence>
<protein>
    <submittedName>
        <fullName evidence="1">NAD(P)-binding protein</fullName>
    </submittedName>
</protein>
<keyword evidence="2" id="KW-1185">Reference proteome</keyword>
<gene>
    <name evidence="1" type="ORF">BV22DRAFT_1000975</name>
</gene>
<name>A0ACB8BXA1_9AGAM</name>
<dbReference type="EMBL" id="MU266333">
    <property type="protein sequence ID" value="KAH7930284.1"/>
    <property type="molecule type" value="Genomic_DNA"/>
</dbReference>
<reference evidence="1" key="1">
    <citation type="journal article" date="2021" name="New Phytol.">
        <title>Evolutionary innovations through gain and loss of genes in the ectomycorrhizal Boletales.</title>
        <authorList>
            <person name="Wu G."/>
            <person name="Miyauchi S."/>
            <person name="Morin E."/>
            <person name="Kuo A."/>
            <person name="Drula E."/>
            <person name="Varga T."/>
            <person name="Kohler A."/>
            <person name="Feng B."/>
            <person name="Cao Y."/>
            <person name="Lipzen A."/>
            <person name="Daum C."/>
            <person name="Hundley H."/>
            <person name="Pangilinan J."/>
            <person name="Johnson J."/>
            <person name="Barry K."/>
            <person name="LaButti K."/>
            <person name="Ng V."/>
            <person name="Ahrendt S."/>
            <person name="Min B."/>
            <person name="Choi I.G."/>
            <person name="Park H."/>
            <person name="Plett J.M."/>
            <person name="Magnuson J."/>
            <person name="Spatafora J.W."/>
            <person name="Nagy L.G."/>
            <person name="Henrissat B."/>
            <person name="Grigoriev I.V."/>
            <person name="Yang Z.L."/>
            <person name="Xu J."/>
            <person name="Martin F.M."/>
        </authorList>
    </citation>
    <scope>NUCLEOTIDE SEQUENCE</scope>
    <source>
        <strain evidence="1">KUC20120723A-06</strain>
    </source>
</reference>
<evidence type="ECO:0000313" key="2">
    <source>
        <dbReference type="Proteomes" id="UP000790709"/>
    </source>
</evidence>
<accession>A0ACB8BXA1</accession>
<proteinExistence type="predicted"/>
<organism evidence="1 2">
    <name type="scientific">Leucogyrophana mollusca</name>
    <dbReference type="NCBI Taxonomy" id="85980"/>
    <lineage>
        <taxon>Eukaryota</taxon>
        <taxon>Fungi</taxon>
        <taxon>Dikarya</taxon>
        <taxon>Basidiomycota</taxon>
        <taxon>Agaricomycotina</taxon>
        <taxon>Agaricomycetes</taxon>
        <taxon>Agaricomycetidae</taxon>
        <taxon>Boletales</taxon>
        <taxon>Boletales incertae sedis</taxon>
        <taxon>Leucogyrophana</taxon>
    </lineage>
</organism>
<comment type="caution">
    <text evidence="1">The sequence shown here is derived from an EMBL/GenBank/DDBJ whole genome shotgun (WGS) entry which is preliminary data.</text>
</comment>
<evidence type="ECO:0000313" key="1">
    <source>
        <dbReference type="EMBL" id="KAH7930284.1"/>
    </source>
</evidence>